<evidence type="ECO:0000313" key="4">
    <source>
        <dbReference type="Proteomes" id="UP000011761"/>
    </source>
</evidence>
<dbReference type="SUPFAM" id="SSF51735">
    <property type="entry name" value="NAD(P)-binding Rossmann-fold domains"/>
    <property type="match status" value="1"/>
</dbReference>
<dbReference type="InterPro" id="IPR036291">
    <property type="entry name" value="NAD(P)-bd_dom_sf"/>
</dbReference>
<dbReference type="PANTHER" id="PTHR24320">
    <property type="entry name" value="RETINOL DEHYDROGENASE"/>
    <property type="match status" value="1"/>
</dbReference>
<dbReference type="HOGENOM" id="CLU_010194_44_6_1"/>
<dbReference type="InterPro" id="IPR002347">
    <property type="entry name" value="SDR_fam"/>
</dbReference>
<dbReference type="PANTHER" id="PTHR24320:SF33">
    <property type="entry name" value="OXIDOREDUCTASE BLI-4, MITOCHONDRIAL-RELATED"/>
    <property type="match status" value="1"/>
</dbReference>
<protein>
    <recommendedName>
        <fullName evidence="5">Retinol dehydrogenase 12</fullName>
    </recommendedName>
</protein>
<evidence type="ECO:0000256" key="2">
    <source>
        <dbReference type="ARBA" id="ARBA00023002"/>
    </source>
</evidence>
<dbReference type="OMA" id="AVNHMGH"/>
<keyword evidence="2" id="KW-0560">Oxidoreductase</keyword>
<organism evidence="3 4">
    <name type="scientific">Baudoinia panamericana (strain UAMH 10762)</name>
    <name type="common">Angels' share fungus</name>
    <name type="synonym">Baudoinia compniacensis (strain UAMH 10762)</name>
    <dbReference type="NCBI Taxonomy" id="717646"/>
    <lineage>
        <taxon>Eukaryota</taxon>
        <taxon>Fungi</taxon>
        <taxon>Dikarya</taxon>
        <taxon>Ascomycota</taxon>
        <taxon>Pezizomycotina</taxon>
        <taxon>Dothideomycetes</taxon>
        <taxon>Dothideomycetidae</taxon>
        <taxon>Mycosphaerellales</taxon>
        <taxon>Teratosphaeriaceae</taxon>
        <taxon>Baudoinia</taxon>
    </lineage>
</organism>
<dbReference type="Pfam" id="PF00106">
    <property type="entry name" value="adh_short"/>
    <property type="match status" value="1"/>
</dbReference>
<dbReference type="KEGG" id="bcom:BAUCODRAFT_36967"/>
<dbReference type="GeneID" id="19113120"/>
<reference evidence="3 4" key="1">
    <citation type="journal article" date="2012" name="PLoS Pathog.">
        <title>Diverse lifestyles and strategies of plant pathogenesis encoded in the genomes of eighteen Dothideomycetes fungi.</title>
        <authorList>
            <person name="Ohm R.A."/>
            <person name="Feau N."/>
            <person name="Henrissat B."/>
            <person name="Schoch C.L."/>
            <person name="Horwitz B.A."/>
            <person name="Barry K.W."/>
            <person name="Condon B.J."/>
            <person name="Copeland A.C."/>
            <person name="Dhillon B."/>
            <person name="Glaser F."/>
            <person name="Hesse C.N."/>
            <person name="Kosti I."/>
            <person name="LaButti K."/>
            <person name="Lindquist E.A."/>
            <person name="Lucas S."/>
            <person name="Salamov A.A."/>
            <person name="Bradshaw R.E."/>
            <person name="Ciuffetti L."/>
            <person name="Hamelin R.C."/>
            <person name="Kema G.H.J."/>
            <person name="Lawrence C."/>
            <person name="Scott J.A."/>
            <person name="Spatafora J.W."/>
            <person name="Turgeon B.G."/>
            <person name="de Wit P.J.G.M."/>
            <person name="Zhong S."/>
            <person name="Goodwin S.B."/>
            <person name="Grigoriev I.V."/>
        </authorList>
    </citation>
    <scope>NUCLEOTIDE SEQUENCE [LARGE SCALE GENOMIC DNA]</scope>
    <source>
        <strain evidence="3 4">UAMH 10762</strain>
    </source>
</reference>
<comment type="similarity">
    <text evidence="1">Belongs to the short-chain dehydrogenases/reductases (SDR) family.</text>
</comment>
<dbReference type="eggNOG" id="KOG1208">
    <property type="taxonomic scope" value="Eukaryota"/>
</dbReference>
<dbReference type="AlphaFoldDB" id="M2LGQ9"/>
<sequence length="394" mass="43269">MFRLSLNNFCRQSIAATTPLSRLPVQHHSFTTSQTRHASKKPTMSSTVSSIVENVQTTLSENFGRSAQAAAPTGTHFSLDDVPDQTGKVAVITGGSEGIGYGSSHTLLSKNISKIFIISLSKEVVEGAKKSVAEELGQDKADRTHWYQCDMGDWKKVAEVSREIAKQTDRVDILINNAARGIMTYQLTDYGVDRHMAVNHMGHVILTSHLLPLMKKTASNGSKVRIVNFASNAHESSPKDTQFKSIDDLNKDLGAMPQYGRAKLTSILYSKYLNRHLTSQHPNILANAVHPGVVKTKMSQEDIHEPYPLAGYMMSVGLTPFKKDQFEGALSCMYAATVTTNSGEYICPPATVEPGSDLANNEQLGEDLMKLTRDLITEKTKKDSVDKGCPMKDY</sequence>
<proteinExistence type="inferred from homology"/>
<dbReference type="Gene3D" id="3.40.50.720">
    <property type="entry name" value="NAD(P)-binding Rossmann-like Domain"/>
    <property type="match status" value="1"/>
</dbReference>
<name>M2LGQ9_BAUPA</name>
<evidence type="ECO:0000313" key="3">
    <source>
        <dbReference type="EMBL" id="EMC93287.1"/>
    </source>
</evidence>
<accession>M2LGQ9</accession>
<dbReference type="Proteomes" id="UP000011761">
    <property type="component" value="Unassembled WGS sequence"/>
</dbReference>
<dbReference type="PRINTS" id="PR00081">
    <property type="entry name" value="GDHRDH"/>
</dbReference>
<dbReference type="EMBL" id="KB445560">
    <property type="protein sequence ID" value="EMC93287.1"/>
    <property type="molecule type" value="Genomic_DNA"/>
</dbReference>
<evidence type="ECO:0008006" key="5">
    <source>
        <dbReference type="Google" id="ProtNLM"/>
    </source>
</evidence>
<dbReference type="OrthoDB" id="191139at2759"/>
<keyword evidence="4" id="KW-1185">Reference proteome</keyword>
<evidence type="ECO:0000256" key="1">
    <source>
        <dbReference type="ARBA" id="ARBA00006484"/>
    </source>
</evidence>
<dbReference type="RefSeq" id="XP_007679213.1">
    <property type="nucleotide sequence ID" value="XM_007681023.1"/>
</dbReference>
<dbReference type="GO" id="GO:0016491">
    <property type="term" value="F:oxidoreductase activity"/>
    <property type="evidence" value="ECO:0007669"/>
    <property type="project" value="UniProtKB-KW"/>
</dbReference>
<gene>
    <name evidence="3" type="ORF">BAUCODRAFT_36967</name>
</gene>